<reference evidence="1" key="1">
    <citation type="journal article" date="2019" name="Database">
        <title>The radish genome database (RadishGD): an integrated information resource for radish genomics.</title>
        <authorList>
            <person name="Yu H.J."/>
            <person name="Baek S."/>
            <person name="Lee Y.J."/>
            <person name="Cho A."/>
            <person name="Mun J.H."/>
        </authorList>
    </citation>
    <scope>NUCLEOTIDE SEQUENCE [LARGE SCALE GENOMIC DNA]</scope>
    <source>
        <strain evidence="1">cv. WK10039</strain>
    </source>
</reference>
<dbReference type="RefSeq" id="XP_056866509.1">
    <property type="nucleotide sequence ID" value="XM_057010529.1"/>
</dbReference>
<dbReference type="GeneID" id="108859419"/>
<evidence type="ECO:0000313" key="1">
    <source>
        <dbReference type="Proteomes" id="UP000504610"/>
    </source>
</evidence>
<feature type="non-terminal residue" evidence="2">
    <location>
        <position position="1"/>
    </location>
</feature>
<protein>
    <submittedName>
        <fullName evidence="2">Uncharacterized protein LOC108859419</fullName>
    </submittedName>
</protein>
<dbReference type="Proteomes" id="UP000504610">
    <property type="component" value="Chromosome 5"/>
</dbReference>
<dbReference type="AlphaFoldDB" id="A0A9W3DS22"/>
<organism evidence="1 2">
    <name type="scientific">Raphanus sativus</name>
    <name type="common">Radish</name>
    <name type="synonym">Raphanus raphanistrum var. sativus</name>
    <dbReference type="NCBI Taxonomy" id="3726"/>
    <lineage>
        <taxon>Eukaryota</taxon>
        <taxon>Viridiplantae</taxon>
        <taxon>Streptophyta</taxon>
        <taxon>Embryophyta</taxon>
        <taxon>Tracheophyta</taxon>
        <taxon>Spermatophyta</taxon>
        <taxon>Magnoliopsida</taxon>
        <taxon>eudicotyledons</taxon>
        <taxon>Gunneridae</taxon>
        <taxon>Pentapetalae</taxon>
        <taxon>rosids</taxon>
        <taxon>malvids</taxon>
        <taxon>Brassicales</taxon>
        <taxon>Brassicaceae</taxon>
        <taxon>Brassiceae</taxon>
        <taxon>Raphanus</taxon>
    </lineage>
</organism>
<reference evidence="2" key="2">
    <citation type="submission" date="2025-08" db="UniProtKB">
        <authorList>
            <consortium name="RefSeq"/>
        </authorList>
    </citation>
    <scope>IDENTIFICATION</scope>
    <source>
        <tissue evidence="2">Leaf</tissue>
    </source>
</reference>
<accession>A0A9W3DS22</accession>
<dbReference type="KEGG" id="rsz:108859419"/>
<sequence length="41" mass="4888">FLVTWKQGSREGERQVEEEMREALEVNLRDKESMRVLFCSA</sequence>
<proteinExistence type="predicted"/>
<keyword evidence="1" id="KW-1185">Reference proteome</keyword>
<gene>
    <name evidence="2" type="primary">LOC108859419</name>
</gene>
<name>A0A9W3DS22_RAPSA</name>
<evidence type="ECO:0000313" key="2">
    <source>
        <dbReference type="RefSeq" id="XP_056866509.1"/>
    </source>
</evidence>